<reference evidence="6 7" key="1">
    <citation type="submission" date="2019-07" db="EMBL/GenBank/DDBJ databases">
        <title>De Novo Assembly of kiwifruit Actinidia rufa.</title>
        <authorList>
            <person name="Sugita-Konishi S."/>
            <person name="Sato K."/>
            <person name="Mori E."/>
            <person name="Abe Y."/>
            <person name="Kisaki G."/>
            <person name="Hamano K."/>
            <person name="Suezawa K."/>
            <person name="Otani M."/>
            <person name="Fukuda T."/>
            <person name="Manabe T."/>
            <person name="Gomi K."/>
            <person name="Tabuchi M."/>
            <person name="Akimitsu K."/>
            <person name="Kataoka I."/>
        </authorList>
    </citation>
    <scope>NUCLEOTIDE SEQUENCE [LARGE SCALE GENOMIC DNA]</scope>
    <source>
        <strain evidence="7">cv. Fuchu</strain>
    </source>
</reference>
<evidence type="ECO:0000313" key="6">
    <source>
        <dbReference type="EMBL" id="GFY82534.1"/>
    </source>
</evidence>
<dbReference type="EC" id="2.4.1.-" evidence="5"/>
<dbReference type="PANTHER" id="PTHR11926:SF1534">
    <property type="entry name" value="GLYCOSYLTRANSFERASE"/>
    <property type="match status" value="1"/>
</dbReference>
<accession>A0A7J0E7T8</accession>
<organism evidence="6 7">
    <name type="scientific">Actinidia rufa</name>
    <dbReference type="NCBI Taxonomy" id="165716"/>
    <lineage>
        <taxon>Eukaryota</taxon>
        <taxon>Viridiplantae</taxon>
        <taxon>Streptophyta</taxon>
        <taxon>Embryophyta</taxon>
        <taxon>Tracheophyta</taxon>
        <taxon>Spermatophyta</taxon>
        <taxon>Magnoliopsida</taxon>
        <taxon>eudicotyledons</taxon>
        <taxon>Gunneridae</taxon>
        <taxon>Pentapetalae</taxon>
        <taxon>asterids</taxon>
        <taxon>Ericales</taxon>
        <taxon>Actinidiaceae</taxon>
        <taxon>Actinidia</taxon>
    </lineage>
</organism>
<evidence type="ECO:0000256" key="1">
    <source>
        <dbReference type="ARBA" id="ARBA00009995"/>
    </source>
</evidence>
<evidence type="ECO:0000256" key="4">
    <source>
        <dbReference type="RuleBase" id="RU003718"/>
    </source>
</evidence>
<dbReference type="PROSITE" id="PS00375">
    <property type="entry name" value="UDPGT"/>
    <property type="match status" value="1"/>
</dbReference>
<evidence type="ECO:0000256" key="3">
    <source>
        <dbReference type="ARBA" id="ARBA00023241"/>
    </source>
</evidence>
<name>A0A7J0E7T8_9ERIC</name>
<gene>
    <name evidence="6" type="ORF">Acr_02g0007740</name>
</gene>
<keyword evidence="4" id="KW-0328">Glycosyltransferase</keyword>
<dbReference type="Pfam" id="PF00201">
    <property type="entry name" value="UDPGT"/>
    <property type="match status" value="1"/>
</dbReference>
<comment type="similarity">
    <text evidence="1 4">Belongs to the UDP-glycosyltransferase family.</text>
</comment>
<evidence type="ECO:0000256" key="5">
    <source>
        <dbReference type="RuleBase" id="RU362057"/>
    </source>
</evidence>
<dbReference type="GO" id="GO:0080043">
    <property type="term" value="F:quercetin 3-O-glucosyltransferase activity"/>
    <property type="evidence" value="ECO:0007669"/>
    <property type="project" value="TreeGrafter"/>
</dbReference>
<keyword evidence="2 4" id="KW-0808">Transferase</keyword>
<evidence type="ECO:0000313" key="7">
    <source>
        <dbReference type="Proteomes" id="UP000585474"/>
    </source>
</evidence>
<dbReference type="GO" id="GO:0080044">
    <property type="term" value="F:quercetin 7-O-glucosyltransferase activity"/>
    <property type="evidence" value="ECO:0007669"/>
    <property type="project" value="TreeGrafter"/>
</dbReference>
<dbReference type="GO" id="GO:0009813">
    <property type="term" value="P:flavonoid biosynthetic process"/>
    <property type="evidence" value="ECO:0007669"/>
    <property type="project" value="UniProtKB-KW"/>
</dbReference>
<dbReference type="OrthoDB" id="5835829at2759"/>
<keyword evidence="3" id="KW-0284">Flavonoid biosynthesis</keyword>
<evidence type="ECO:0000256" key="2">
    <source>
        <dbReference type="ARBA" id="ARBA00022679"/>
    </source>
</evidence>
<proteinExistence type="inferred from homology"/>
<protein>
    <recommendedName>
        <fullName evidence="5">Glycosyltransferase</fullName>
        <ecNumber evidence="5">2.4.1.-</ecNumber>
    </recommendedName>
</protein>
<dbReference type="InterPro" id="IPR035595">
    <property type="entry name" value="UDP_glycos_trans_CS"/>
</dbReference>
<dbReference type="FunFam" id="3.40.50.2000:FF:000019">
    <property type="entry name" value="Glycosyltransferase"/>
    <property type="match status" value="1"/>
</dbReference>
<dbReference type="CDD" id="cd03784">
    <property type="entry name" value="GT1_Gtf-like"/>
    <property type="match status" value="1"/>
</dbReference>
<sequence>MTKHHFLLLSCPSQGHINPTLELAKKLTSAGALVTLATTVHGLRRLTNLPALDGLSYASFSDGYDDGKRPTDDPDLVMAEFRRVGSQTLTKLLLTLSNEGRQVSFVIYSIVLPWAAEVAREMHLPSAFLCSQSATTFALFHKFFNSRDGLYYLGNIDLSISIKLPGLPLLASNDLPTFLLPNSPHNSFNSSIQEHIQTLEQDTNPCILVNTFDALEEDSIKSVDNMNVIAIGPLIPSDNSVRIDLFEQSKENYLRWLDSKPDRSVVYVSFGSMVVLNKRQIEEILQGLVENQRPFLWVIRSTEYEGEVKDMIEAVLKEEDVGLIVPWCSQMEVLRHRSTGCFLTHCGWNSITESLVCGVPVVGCPHWSDQTTNAKLVEEVWGTGVRAVVNEEGVVERETIRRCLDMVMGGGERGDEMRRNSVKWKGLAVEAVKEGGSSHTNFKQFLAKIMLKLIA</sequence>
<dbReference type="AlphaFoldDB" id="A0A7J0E7T8"/>
<dbReference type="InterPro" id="IPR002213">
    <property type="entry name" value="UDP_glucos_trans"/>
</dbReference>
<dbReference type="PANTHER" id="PTHR11926">
    <property type="entry name" value="GLUCOSYL/GLUCURONOSYL TRANSFERASES"/>
    <property type="match status" value="1"/>
</dbReference>
<comment type="caution">
    <text evidence="6">The sequence shown here is derived from an EMBL/GenBank/DDBJ whole genome shotgun (WGS) entry which is preliminary data.</text>
</comment>
<dbReference type="Gene3D" id="3.40.50.2000">
    <property type="entry name" value="Glycogen Phosphorylase B"/>
    <property type="match status" value="2"/>
</dbReference>
<dbReference type="SUPFAM" id="SSF53756">
    <property type="entry name" value="UDP-Glycosyltransferase/glycogen phosphorylase"/>
    <property type="match status" value="1"/>
</dbReference>
<keyword evidence="7" id="KW-1185">Reference proteome</keyword>
<dbReference type="Proteomes" id="UP000585474">
    <property type="component" value="Unassembled WGS sequence"/>
</dbReference>
<dbReference type="EMBL" id="BJWL01000002">
    <property type="protein sequence ID" value="GFY82534.1"/>
    <property type="molecule type" value="Genomic_DNA"/>
</dbReference>